<feature type="region of interest" description="Disordered" evidence="1">
    <location>
        <begin position="119"/>
        <end position="153"/>
    </location>
</feature>
<reference evidence="3" key="1">
    <citation type="journal article" date="2018" name="Nat. Microbiol.">
        <title>Leveraging single-cell genomics to expand the fungal tree of life.</title>
        <authorList>
            <person name="Ahrendt S.R."/>
            <person name="Quandt C.A."/>
            <person name="Ciobanu D."/>
            <person name="Clum A."/>
            <person name="Salamov A."/>
            <person name="Andreopoulos B."/>
            <person name="Cheng J.F."/>
            <person name="Woyke T."/>
            <person name="Pelin A."/>
            <person name="Henrissat B."/>
            <person name="Reynolds N.K."/>
            <person name="Benny G.L."/>
            <person name="Smith M.E."/>
            <person name="James T.Y."/>
            <person name="Grigoriev I.V."/>
        </authorList>
    </citation>
    <scope>NUCLEOTIDE SEQUENCE [LARGE SCALE GENOMIC DNA]</scope>
</reference>
<feature type="compositionally biased region" description="Low complexity" evidence="1">
    <location>
        <begin position="119"/>
        <end position="130"/>
    </location>
</feature>
<dbReference type="AlphaFoldDB" id="A0A4P9W2L6"/>
<evidence type="ECO:0000256" key="1">
    <source>
        <dbReference type="SAM" id="MobiDB-lite"/>
    </source>
</evidence>
<dbReference type="EMBL" id="ML000250">
    <property type="protein sequence ID" value="RKO84316.1"/>
    <property type="molecule type" value="Genomic_DNA"/>
</dbReference>
<evidence type="ECO:0000313" key="3">
    <source>
        <dbReference type="Proteomes" id="UP000269721"/>
    </source>
</evidence>
<sequence>MQTPADDLVTNISRTPCNLRSTWGRRDVGPYRRAHGTPARIYAGTSCPATATAARAAATHPSDTRTTTLHPLTDLPTASRTESGVPTSTALGHQRPPSAAASSIAAIVSTAVSGRHALHSSSSAKAATAAQPRPRLPTSTLCLPNSDGRNTPVTRVSSASAAAAVLAAAMAAAAAAPQHSQYAPPMAYHGEQRATSVYSDPFWQPRQG</sequence>
<feature type="compositionally biased region" description="Low complexity" evidence="1">
    <location>
        <begin position="58"/>
        <end position="77"/>
    </location>
</feature>
<accession>A0A4P9W2L6</accession>
<evidence type="ECO:0000313" key="2">
    <source>
        <dbReference type="EMBL" id="RKO84316.1"/>
    </source>
</evidence>
<organism evidence="2 3">
    <name type="scientific">Blyttiomyces helicus</name>
    <dbReference type="NCBI Taxonomy" id="388810"/>
    <lineage>
        <taxon>Eukaryota</taxon>
        <taxon>Fungi</taxon>
        <taxon>Fungi incertae sedis</taxon>
        <taxon>Chytridiomycota</taxon>
        <taxon>Chytridiomycota incertae sedis</taxon>
        <taxon>Chytridiomycetes</taxon>
        <taxon>Chytridiomycetes incertae sedis</taxon>
        <taxon>Blyttiomyces</taxon>
    </lineage>
</organism>
<gene>
    <name evidence="2" type="ORF">BDK51DRAFT_46147</name>
</gene>
<feature type="region of interest" description="Disordered" evidence="1">
    <location>
        <begin position="58"/>
        <end position="97"/>
    </location>
</feature>
<feature type="compositionally biased region" description="Polar residues" evidence="1">
    <location>
        <begin position="137"/>
        <end position="153"/>
    </location>
</feature>
<keyword evidence="3" id="KW-1185">Reference proteome</keyword>
<protein>
    <submittedName>
        <fullName evidence="2">Uncharacterized protein</fullName>
    </submittedName>
</protein>
<name>A0A4P9W2L6_9FUNG</name>
<proteinExistence type="predicted"/>
<dbReference type="Proteomes" id="UP000269721">
    <property type="component" value="Unassembled WGS sequence"/>
</dbReference>
<feature type="compositionally biased region" description="Polar residues" evidence="1">
    <location>
        <begin position="78"/>
        <end position="91"/>
    </location>
</feature>